<evidence type="ECO:0000313" key="1">
    <source>
        <dbReference type="EMBL" id="KAL3888195.1"/>
    </source>
</evidence>
<accession>A0ABD3XRF6</accession>
<dbReference type="EMBL" id="JBJQND010000001">
    <property type="protein sequence ID" value="KAL3888195.1"/>
    <property type="molecule type" value="Genomic_DNA"/>
</dbReference>
<reference evidence="1 2" key="1">
    <citation type="submission" date="2024-11" db="EMBL/GenBank/DDBJ databases">
        <title>Chromosome-level genome assembly of the freshwater bivalve Anodonta woodiana.</title>
        <authorList>
            <person name="Chen X."/>
        </authorList>
    </citation>
    <scope>NUCLEOTIDE SEQUENCE [LARGE SCALE GENOMIC DNA]</scope>
    <source>
        <strain evidence="1">MN2024</strain>
        <tissue evidence="1">Gills</tissue>
    </source>
</reference>
<sequence>MRFNYDDNQDNNQQRPNKPVNLYIGENFAVRVDSWIKFRNLITNLNKGGIISCDFQLIKAPIDRQSLSSGARKMLSVVNAGGNSINSEAFSYEMLRRCFMARLYQVENEVLYSIYGGKMTDYVCYLFDMKIGVSVTRHMEQHGNYIHKKKKKKKSLLMRKLEGIVQSSRNSHEKWAKQILHVWVPDKHTANIVTDEYNTMDNDVKSNTVVIVTTTEECDFIYKNCKSVFIPANME</sequence>
<evidence type="ECO:0000313" key="2">
    <source>
        <dbReference type="Proteomes" id="UP001634394"/>
    </source>
</evidence>
<comment type="caution">
    <text evidence="1">The sequence shown here is derived from an EMBL/GenBank/DDBJ whole genome shotgun (WGS) entry which is preliminary data.</text>
</comment>
<keyword evidence="2" id="KW-1185">Reference proteome</keyword>
<name>A0ABD3XRF6_SINWO</name>
<organism evidence="1 2">
    <name type="scientific">Sinanodonta woodiana</name>
    <name type="common">Chinese pond mussel</name>
    <name type="synonym">Anodonta woodiana</name>
    <dbReference type="NCBI Taxonomy" id="1069815"/>
    <lineage>
        <taxon>Eukaryota</taxon>
        <taxon>Metazoa</taxon>
        <taxon>Spiralia</taxon>
        <taxon>Lophotrochozoa</taxon>
        <taxon>Mollusca</taxon>
        <taxon>Bivalvia</taxon>
        <taxon>Autobranchia</taxon>
        <taxon>Heteroconchia</taxon>
        <taxon>Palaeoheterodonta</taxon>
        <taxon>Unionida</taxon>
        <taxon>Unionoidea</taxon>
        <taxon>Unionidae</taxon>
        <taxon>Unioninae</taxon>
        <taxon>Sinanodonta</taxon>
    </lineage>
</organism>
<protein>
    <submittedName>
        <fullName evidence="1">Uncharacterized protein</fullName>
    </submittedName>
</protein>
<dbReference type="AlphaFoldDB" id="A0ABD3XRF6"/>
<dbReference type="Proteomes" id="UP001634394">
    <property type="component" value="Unassembled WGS sequence"/>
</dbReference>
<proteinExistence type="predicted"/>
<gene>
    <name evidence="1" type="ORF">ACJMK2_000572</name>
</gene>